<feature type="domain" description="Penicillin-binding protein transpeptidase" evidence="29">
    <location>
        <begin position="365"/>
        <end position="602"/>
    </location>
</feature>
<evidence type="ECO:0000313" key="31">
    <source>
        <dbReference type="EMBL" id="KPU45340.1"/>
    </source>
</evidence>
<evidence type="ECO:0000256" key="22">
    <source>
        <dbReference type="ARBA" id="ARBA00023316"/>
    </source>
</evidence>
<keyword evidence="21" id="KW-0511">Multifunctional enzyme</keyword>
<dbReference type="InterPro" id="IPR012338">
    <property type="entry name" value="Beta-lactam/transpept-like"/>
</dbReference>
<evidence type="ECO:0000256" key="19">
    <source>
        <dbReference type="ARBA" id="ARBA00023136"/>
    </source>
</evidence>
<evidence type="ECO:0000256" key="13">
    <source>
        <dbReference type="ARBA" id="ARBA00022692"/>
    </source>
</evidence>
<keyword evidence="10" id="KW-0645">Protease</keyword>
<feature type="compositionally biased region" description="Polar residues" evidence="27">
    <location>
        <begin position="764"/>
        <end position="774"/>
    </location>
</feature>
<name>A0A0P8YZM8_9CLOT</name>
<keyword evidence="15" id="KW-0133">Cell shape</keyword>
<keyword evidence="22" id="KW-0961">Cell wall biogenesis/degradation</keyword>
<dbReference type="Pfam" id="PF00905">
    <property type="entry name" value="Transpeptidase"/>
    <property type="match status" value="1"/>
</dbReference>
<comment type="similarity">
    <text evidence="5">In the N-terminal section; belongs to the glycosyltransferase 51 family.</text>
</comment>
<feature type="compositionally biased region" description="Acidic residues" evidence="27">
    <location>
        <begin position="782"/>
        <end position="797"/>
    </location>
</feature>
<gene>
    <name evidence="31" type="primary">pbpF_1</name>
    <name evidence="31" type="ORF">OXPF_10350</name>
</gene>
<protein>
    <recommendedName>
        <fullName evidence="7">Penicillin-binding protein 1A</fullName>
        <ecNumber evidence="24">2.4.99.28</ecNumber>
        <ecNumber evidence="6">3.4.16.4</ecNumber>
    </recommendedName>
</protein>
<comment type="catalytic activity">
    <reaction evidence="23">
        <text>Preferential cleavage: (Ac)2-L-Lys-D-Ala-|-D-Ala. Also transpeptidation of peptidyl-alanyl moieties that are N-acyl substituents of D-alanine.</text>
        <dbReference type="EC" id="3.4.16.4"/>
    </reaction>
</comment>
<comment type="pathway">
    <text evidence="26">Glycan biosynthesis.</text>
</comment>
<comment type="caution">
    <text evidence="31">The sequence shown here is derived from an EMBL/GenBank/DDBJ whole genome shotgun (WGS) entry which is preliminary data.</text>
</comment>
<dbReference type="GO" id="GO:0009252">
    <property type="term" value="P:peptidoglycan biosynthetic process"/>
    <property type="evidence" value="ECO:0007669"/>
    <property type="project" value="UniProtKB-UniPathway"/>
</dbReference>
<evidence type="ECO:0000259" key="29">
    <source>
        <dbReference type="Pfam" id="PF00905"/>
    </source>
</evidence>
<keyword evidence="9" id="KW-0121">Carboxypeptidase</keyword>
<evidence type="ECO:0000256" key="4">
    <source>
        <dbReference type="ARBA" id="ARBA00007090"/>
    </source>
</evidence>
<comment type="subcellular location">
    <subcellularLocation>
        <location evidence="2">Cell membrane</location>
        <topology evidence="2">Single-pass type II membrane protein</topology>
    </subcellularLocation>
</comment>
<accession>A0A0P8YZM8</accession>
<dbReference type="PATRIC" id="fig|36849.3.peg.1107"/>
<dbReference type="NCBIfam" id="TIGR02074">
    <property type="entry name" value="PBP_1a_fam"/>
    <property type="match status" value="1"/>
</dbReference>
<comment type="catalytic activity">
    <reaction evidence="25">
        <text>[GlcNAc-(1-&gt;4)-Mur2Ac(oyl-L-Ala-gamma-D-Glu-L-Lys-D-Ala-D-Ala)](n)-di-trans,octa-cis-undecaprenyl diphosphate + beta-D-GlcNAc-(1-&gt;4)-Mur2Ac(oyl-L-Ala-gamma-D-Glu-L-Lys-D-Ala-D-Ala)-di-trans,octa-cis-undecaprenyl diphosphate = [GlcNAc-(1-&gt;4)-Mur2Ac(oyl-L-Ala-gamma-D-Glu-L-Lys-D-Ala-D-Ala)](n+1)-di-trans,octa-cis-undecaprenyl diphosphate + di-trans,octa-cis-undecaprenyl diphosphate + H(+)</text>
        <dbReference type="Rhea" id="RHEA:23708"/>
        <dbReference type="Rhea" id="RHEA-COMP:9602"/>
        <dbReference type="Rhea" id="RHEA-COMP:9603"/>
        <dbReference type="ChEBI" id="CHEBI:15378"/>
        <dbReference type="ChEBI" id="CHEBI:58405"/>
        <dbReference type="ChEBI" id="CHEBI:60033"/>
        <dbReference type="ChEBI" id="CHEBI:78435"/>
        <dbReference type="EC" id="2.4.99.28"/>
    </reaction>
</comment>
<dbReference type="OrthoDB" id="9766909at2"/>
<dbReference type="PANTHER" id="PTHR32282:SF33">
    <property type="entry name" value="PEPTIDOGLYCAN GLYCOSYLTRANSFERASE"/>
    <property type="match status" value="1"/>
</dbReference>
<evidence type="ECO:0000256" key="25">
    <source>
        <dbReference type="ARBA" id="ARBA00049902"/>
    </source>
</evidence>
<dbReference type="STRING" id="36849.OXPF_10350"/>
<keyword evidence="13 28" id="KW-0812">Transmembrane</keyword>
<reference evidence="31 32" key="1">
    <citation type="submission" date="2015-09" db="EMBL/GenBank/DDBJ databases">
        <title>Genome sequence of Oxobacter pfennigii DSM 3222.</title>
        <authorList>
            <person name="Poehlein A."/>
            <person name="Bengelsdorf F.R."/>
            <person name="Schiel-Bengelsdorf B."/>
            <person name="Duerre P."/>
            <person name="Daniel R."/>
        </authorList>
    </citation>
    <scope>NUCLEOTIDE SEQUENCE [LARGE SCALE GENOMIC DNA]</scope>
    <source>
        <strain evidence="31 32">DSM 3222</strain>
    </source>
</reference>
<evidence type="ECO:0000256" key="2">
    <source>
        <dbReference type="ARBA" id="ARBA00004401"/>
    </source>
</evidence>
<dbReference type="GO" id="GO:0008955">
    <property type="term" value="F:peptidoglycan glycosyltransferase activity"/>
    <property type="evidence" value="ECO:0007669"/>
    <property type="project" value="UniProtKB-EC"/>
</dbReference>
<evidence type="ECO:0000256" key="16">
    <source>
        <dbReference type="ARBA" id="ARBA00022968"/>
    </source>
</evidence>
<evidence type="ECO:0000256" key="23">
    <source>
        <dbReference type="ARBA" id="ARBA00034000"/>
    </source>
</evidence>
<keyword evidence="11" id="KW-0328">Glycosyltransferase</keyword>
<evidence type="ECO:0000256" key="8">
    <source>
        <dbReference type="ARBA" id="ARBA00022475"/>
    </source>
</evidence>
<dbReference type="PANTHER" id="PTHR32282">
    <property type="entry name" value="BINDING PROTEIN TRANSPEPTIDASE, PUTATIVE-RELATED"/>
    <property type="match status" value="1"/>
</dbReference>
<evidence type="ECO:0000256" key="28">
    <source>
        <dbReference type="SAM" id="Phobius"/>
    </source>
</evidence>
<dbReference type="EC" id="2.4.99.28" evidence="24"/>
<dbReference type="Pfam" id="PF00912">
    <property type="entry name" value="Transgly"/>
    <property type="match status" value="1"/>
</dbReference>
<evidence type="ECO:0000256" key="3">
    <source>
        <dbReference type="ARBA" id="ARBA00004752"/>
    </source>
</evidence>
<dbReference type="EC" id="3.4.16.4" evidence="6"/>
<evidence type="ECO:0000256" key="9">
    <source>
        <dbReference type="ARBA" id="ARBA00022645"/>
    </source>
</evidence>
<dbReference type="GO" id="GO:0005886">
    <property type="term" value="C:plasma membrane"/>
    <property type="evidence" value="ECO:0007669"/>
    <property type="project" value="UniProtKB-SubCell"/>
</dbReference>
<feature type="transmembrane region" description="Helical" evidence="28">
    <location>
        <begin position="21"/>
        <end position="45"/>
    </location>
</feature>
<dbReference type="GO" id="GO:0006508">
    <property type="term" value="P:proteolysis"/>
    <property type="evidence" value="ECO:0007669"/>
    <property type="project" value="UniProtKB-KW"/>
</dbReference>
<evidence type="ECO:0000256" key="18">
    <source>
        <dbReference type="ARBA" id="ARBA00022989"/>
    </source>
</evidence>
<keyword evidence="16" id="KW-0735">Signal-anchor</keyword>
<dbReference type="GO" id="GO:0008360">
    <property type="term" value="P:regulation of cell shape"/>
    <property type="evidence" value="ECO:0007669"/>
    <property type="project" value="UniProtKB-KW"/>
</dbReference>
<dbReference type="AlphaFoldDB" id="A0A0P8YZM8"/>
<evidence type="ECO:0000256" key="14">
    <source>
        <dbReference type="ARBA" id="ARBA00022801"/>
    </source>
</evidence>
<dbReference type="UniPathway" id="UPA00219"/>
<keyword evidence="8" id="KW-1003">Cell membrane</keyword>
<comment type="function">
    <text evidence="1">Cell wall formation. Synthesis of cross-linked peptidoglycan from the lipid intermediates. The enzyme has a penicillin-insensitive transglycosylase N-terminal domain (formation of linear glycan strands) and a penicillin-sensitive transpeptidase C-terminal domain (cross-linking of the peptide subunits).</text>
</comment>
<proteinExistence type="inferred from homology"/>
<dbReference type="GO" id="GO:0046677">
    <property type="term" value="P:response to antibiotic"/>
    <property type="evidence" value="ECO:0007669"/>
    <property type="project" value="UniProtKB-KW"/>
</dbReference>
<keyword evidence="20" id="KW-0046">Antibiotic resistance</keyword>
<dbReference type="SUPFAM" id="SSF56601">
    <property type="entry name" value="beta-lactamase/transpeptidase-like"/>
    <property type="match status" value="1"/>
</dbReference>
<keyword evidence="17" id="KW-0573">Peptidoglycan synthesis</keyword>
<evidence type="ECO:0000256" key="6">
    <source>
        <dbReference type="ARBA" id="ARBA00012448"/>
    </source>
</evidence>
<dbReference type="Proteomes" id="UP000050326">
    <property type="component" value="Unassembled WGS sequence"/>
</dbReference>
<evidence type="ECO:0000313" key="32">
    <source>
        <dbReference type="Proteomes" id="UP000050326"/>
    </source>
</evidence>
<feature type="domain" description="Glycosyl transferase family 51" evidence="30">
    <location>
        <begin position="70"/>
        <end position="248"/>
    </location>
</feature>
<evidence type="ECO:0000256" key="5">
    <source>
        <dbReference type="ARBA" id="ARBA00007739"/>
    </source>
</evidence>
<dbReference type="InterPro" id="IPR036950">
    <property type="entry name" value="PBP_transglycosylase"/>
</dbReference>
<keyword evidence="18 28" id="KW-1133">Transmembrane helix</keyword>
<evidence type="ECO:0000256" key="27">
    <source>
        <dbReference type="SAM" id="MobiDB-lite"/>
    </source>
</evidence>
<sequence>MNNKQNTDKNRKKKKFKAWKVVLLTIVLAMLVAIGATGGIVLAFINTAPQVNIDNFTNLAQTTKIYDKDGKYIESLHGVENRTYVTLSNIKKYTQDAFIAIEDERFRSHFGVDIRRIFGALWADLKTGRYDQGASTITQQLLKNTVLTSKKEWRRKIQEAYLAIKLEEKLSKDMILEYYLNTIFLGGSANGVQAAAEYYFDKDVNQLTIAESALIAGITQSPSRYNPYLNTDTPEVYKDRASIVLSKMIEHQMISNEEYEEAKAELMAMNETSFKKRSDNTTLKYQWFIEAALSSVEKDLTDKYGYTKDEIQQLIYSGGLRVYTTIDTRIQDIVDRVANDPKFYPHLSEEIAYWGKENIIQPQIGVVITDYKTGQVNAVLGGRGDQPLKSQNRAADPIYARQPGSAMKPLAVYGPAFDMGYSPSSVIDDTPFTPEMKAATGGWEPLNYDRKYSGLTTLRDAVKTSKNVVAAKLMLQIGTGNSVQYLKKFGLSTIVTSGKLNDMGPAISLGGLTKGVIPLEMASAYGVFGNSGVYIEPILYTKVVDSEGNTLLEKNSEKHQVLSSQAAYLTVDVLKGVVNGGTGSKANIGSMPAAGKTGTTNDEADAYFVGLTPYYSGAIWMGHDKPSIAPKPGVNSDRRLTSGETAWMWSEIMKEVHSNLPVKNFDKPSGIVTASVCKDSGKIATDLCAQDQRGSRVVTEIFIEGKVPTEYCDVHVKARVDILNNKLASEYCPPELVEERVFIKRPYAVDSSVLDSQYQLPTDTCDIHNQSNGGYNPAPGFGDDDDDDDDDYEDEDSPYPTPPITPTKKPATP</sequence>
<evidence type="ECO:0000256" key="26">
    <source>
        <dbReference type="ARBA" id="ARBA00060592"/>
    </source>
</evidence>
<organism evidence="31 32">
    <name type="scientific">Oxobacter pfennigii</name>
    <dbReference type="NCBI Taxonomy" id="36849"/>
    <lineage>
        <taxon>Bacteria</taxon>
        <taxon>Bacillati</taxon>
        <taxon>Bacillota</taxon>
        <taxon>Clostridia</taxon>
        <taxon>Eubacteriales</taxon>
        <taxon>Clostridiaceae</taxon>
        <taxon>Oxobacter</taxon>
    </lineage>
</organism>
<keyword evidence="14" id="KW-0378">Hydrolase</keyword>
<evidence type="ECO:0000259" key="30">
    <source>
        <dbReference type="Pfam" id="PF00912"/>
    </source>
</evidence>
<feature type="region of interest" description="Disordered" evidence="27">
    <location>
        <begin position="764"/>
        <end position="813"/>
    </location>
</feature>
<evidence type="ECO:0000256" key="21">
    <source>
        <dbReference type="ARBA" id="ARBA00023268"/>
    </source>
</evidence>
<dbReference type="InterPro" id="IPR001264">
    <property type="entry name" value="Glyco_trans_51"/>
</dbReference>
<evidence type="ECO:0000256" key="11">
    <source>
        <dbReference type="ARBA" id="ARBA00022676"/>
    </source>
</evidence>
<dbReference type="SUPFAM" id="SSF53955">
    <property type="entry name" value="Lysozyme-like"/>
    <property type="match status" value="1"/>
</dbReference>
<dbReference type="Gene3D" id="1.10.3810.10">
    <property type="entry name" value="Biosynthetic peptidoglycan transglycosylase-like"/>
    <property type="match status" value="1"/>
</dbReference>
<evidence type="ECO:0000256" key="7">
    <source>
        <dbReference type="ARBA" id="ARBA00018638"/>
    </source>
</evidence>
<comment type="similarity">
    <text evidence="4">In the C-terminal section; belongs to the transpeptidase family.</text>
</comment>
<evidence type="ECO:0000256" key="12">
    <source>
        <dbReference type="ARBA" id="ARBA00022679"/>
    </source>
</evidence>
<keyword evidence="19 28" id="KW-0472">Membrane</keyword>
<dbReference type="InterPro" id="IPR050396">
    <property type="entry name" value="Glycosyltr_51/Transpeptidase"/>
</dbReference>
<dbReference type="GO" id="GO:0009002">
    <property type="term" value="F:serine-type D-Ala-D-Ala carboxypeptidase activity"/>
    <property type="evidence" value="ECO:0007669"/>
    <property type="project" value="UniProtKB-EC"/>
</dbReference>
<keyword evidence="12" id="KW-0808">Transferase</keyword>
<evidence type="ECO:0000256" key="1">
    <source>
        <dbReference type="ARBA" id="ARBA00002624"/>
    </source>
</evidence>
<dbReference type="EMBL" id="LKET01000024">
    <property type="protein sequence ID" value="KPU45340.1"/>
    <property type="molecule type" value="Genomic_DNA"/>
</dbReference>
<keyword evidence="32" id="KW-1185">Reference proteome</keyword>
<evidence type="ECO:0000256" key="17">
    <source>
        <dbReference type="ARBA" id="ARBA00022984"/>
    </source>
</evidence>
<dbReference type="GO" id="GO:0008658">
    <property type="term" value="F:penicillin binding"/>
    <property type="evidence" value="ECO:0007669"/>
    <property type="project" value="InterPro"/>
</dbReference>
<dbReference type="GO" id="GO:0071555">
    <property type="term" value="P:cell wall organization"/>
    <property type="evidence" value="ECO:0007669"/>
    <property type="project" value="UniProtKB-KW"/>
</dbReference>
<dbReference type="Gene3D" id="3.40.710.10">
    <property type="entry name" value="DD-peptidase/beta-lactamase superfamily"/>
    <property type="match status" value="1"/>
</dbReference>
<evidence type="ECO:0000256" key="20">
    <source>
        <dbReference type="ARBA" id="ARBA00023251"/>
    </source>
</evidence>
<evidence type="ECO:0000256" key="15">
    <source>
        <dbReference type="ARBA" id="ARBA00022960"/>
    </source>
</evidence>
<dbReference type="InterPro" id="IPR001460">
    <property type="entry name" value="PCN-bd_Tpept"/>
</dbReference>
<dbReference type="FunFam" id="1.10.3810.10:FF:000001">
    <property type="entry name" value="Penicillin-binding protein 1A"/>
    <property type="match status" value="1"/>
</dbReference>
<dbReference type="RefSeq" id="WP_054874142.1">
    <property type="nucleotide sequence ID" value="NZ_LKET01000024.1"/>
</dbReference>
<evidence type="ECO:0000256" key="10">
    <source>
        <dbReference type="ARBA" id="ARBA00022670"/>
    </source>
</evidence>
<evidence type="ECO:0000256" key="24">
    <source>
        <dbReference type="ARBA" id="ARBA00044770"/>
    </source>
</evidence>
<dbReference type="InterPro" id="IPR023346">
    <property type="entry name" value="Lysozyme-like_dom_sf"/>
</dbReference>
<comment type="pathway">
    <text evidence="3">Cell wall biogenesis; peptidoglycan biosynthesis.</text>
</comment>